<dbReference type="Proteomes" id="UP000648187">
    <property type="component" value="Unassembled WGS sequence"/>
</dbReference>
<feature type="compositionally biased region" description="Low complexity" evidence="13">
    <location>
        <begin position="278"/>
        <end position="292"/>
    </location>
</feature>
<evidence type="ECO:0000256" key="4">
    <source>
        <dbReference type="ARBA" id="ARBA00022691"/>
    </source>
</evidence>
<sequence length="473" mass="52399">MGSIAQGQSGQCQYFVVRKKRLCRMTVRPGRQYCGEHEPQPPASECQDDRRIPCPNDPKHTVYVSKLEKHLSICNARAREQPPYIVPNINAPTEGETCVRKPLAQLPRETIMQVIDKINYLYDKHVAGNITTFPEHPIHNTIVEEFSESDRTESSRRHLRQVSALLHLAEEEGLVGGDTCYVELGAGKGHMSYYAWQAWGAQGGALVLLDRAALRHKRDNKLRAARRLRADLRHVRLARVPRVANSRALLGLAKHLCGVATDYALRCVSAEDETGPVAVEAGSGGSEAATSGPGAGPRRRGLLVATCCHHRCELSAFFAPRKLQVPSIARRRIAHLEVKLDLGITGEEFNVMLGIVSWATCGDGRSRDSRTKPASHEEVERPASHGEVERPSSHGDVERPANHEDVDGPADHGASRLVLAQEYRESVGRRAKHLLDWVRVLHLRDLGFDARLCFYVPVTVSPENVCIVAKKIS</sequence>
<evidence type="ECO:0000256" key="5">
    <source>
        <dbReference type="ARBA" id="ARBA00022694"/>
    </source>
</evidence>
<dbReference type="GO" id="GO:0106050">
    <property type="term" value="F:tRNA 2'-O-methyltransferase activity"/>
    <property type="evidence" value="ECO:0007669"/>
    <property type="project" value="UniProtKB-UniRule"/>
</dbReference>
<evidence type="ECO:0000256" key="11">
    <source>
        <dbReference type="ARBA" id="ARBA00049393"/>
    </source>
</evidence>
<feature type="region of interest" description="Disordered" evidence="13">
    <location>
        <begin position="362"/>
        <end position="411"/>
    </location>
</feature>
<comment type="catalytic activity">
    <reaction evidence="11 12">
        <text>adenosine(4) in tRNA(His) + S-adenosyl-L-methionine = 2'-O-methyladenosine(4) in tRNA(His) + S-adenosyl-L-homocysteine + H(+)</text>
        <dbReference type="Rhea" id="RHEA:43196"/>
        <dbReference type="Rhea" id="RHEA-COMP:10401"/>
        <dbReference type="Rhea" id="RHEA-COMP:10402"/>
        <dbReference type="ChEBI" id="CHEBI:15378"/>
        <dbReference type="ChEBI" id="CHEBI:57856"/>
        <dbReference type="ChEBI" id="CHEBI:59789"/>
        <dbReference type="ChEBI" id="CHEBI:74411"/>
        <dbReference type="ChEBI" id="CHEBI:74477"/>
        <dbReference type="EC" id="2.1.1.225"/>
    </reaction>
</comment>
<keyword evidence="2 12" id="KW-0489">Methyltransferase</keyword>
<dbReference type="InterPro" id="IPR007871">
    <property type="entry name" value="Methyltransferase_TRM13"/>
</dbReference>
<keyword evidence="4 12" id="KW-0949">S-adenosyl-L-methionine</keyword>
<dbReference type="GO" id="GO:0030488">
    <property type="term" value="P:tRNA methylation"/>
    <property type="evidence" value="ECO:0007669"/>
    <property type="project" value="InterPro"/>
</dbReference>
<dbReference type="AlphaFoldDB" id="A0A835L6Y2"/>
<evidence type="ECO:0000256" key="12">
    <source>
        <dbReference type="RuleBase" id="RU367103"/>
    </source>
</evidence>
<comment type="caution">
    <text evidence="15">The sequence shown here is derived from an EMBL/GenBank/DDBJ whole genome shotgun (WGS) entry which is preliminary data.</text>
</comment>
<keyword evidence="3 12" id="KW-0808">Transferase</keyword>
<keyword evidence="7 12" id="KW-0863">Zinc-finger</keyword>
<dbReference type="InterPro" id="IPR039044">
    <property type="entry name" value="Trm13"/>
</dbReference>
<dbReference type="PANTHER" id="PTHR12998:SF0">
    <property type="entry name" value="TRNA:M(4)X MODIFICATION ENZYME TRM13 HOMOLOG"/>
    <property type="match status" value="1"/>
</dbReference>
<organism evidence="15 16">
    <name type="scientific">Spodoptera exigua</name>
    <name type="common">Beet armyworm</name>
    <name type="synonym">Noctua fulgens</name>
    <dbReference type="NCBI Taxonomy" id="7107"/>
    <lineage>
        <taxon>Eukaryota</taxon>
        <taxon>Metazoa</taxon>
        <taxon>Ecdysozoa</taxon>
        <taxon>Arthropoda</taxon>
        <taxon>Hexapoda</taxon>
        <taxon>Insecta</taxon>
        <taxon>Pterygota</taxon>
        <taxon>Neoptera</taxon>
        <taxon>Endopterygota</taxon>
        <taxon>Lepidoptera</taxon>
        <taxon>Glossata</taxon>
        <taxon>Ditrysia</taxon>
        <taxon>Noctuoidea</taxon>
        <taxon>Noctuidae</taxon>
        <taxon>Amphipyrinae</taxon>
        <taxon>Spodoptera</taxon>
    </lineage>
</organism>
<evidence type="ECO:0000256" key="8">
    <source>
        <dbReference type="ARBA" id="ARBA00022833"/>
    </source>
</evidence>
<comment type="similarity">
    <text evidence="1 12">Belongs to the methyltransferase TRM13 family.</text>
</comment>
<dbReference type="EC" id="2.1.1.225" evidence="12"/>
<dbReference type="Pfam" id="PF11722">
    <property type="entry name" value="zf-TRM13_CCCH"/>
    <property type="match status" value="1"/>
</dbReference>
<dbReference type="GO" id="GO:0008270">
    <property type="term" value="F:zinc ion binding"/>
    <property type="evidence" value="ECO:0007669"/>
    <property type="project" value="UniProtKB-KW"/>
</dbReference>
<evidence type="ECO:0000256" key="9">
    <source>
        <dbReference type="ARBA" id="ARBA00048165"/>
    </source>
</evidence>
<dbReference type="InterPro" id="IPR021721">
    <property type="entry name" value="Znf_CCCH-type_TRM13"/>
</dbReference>
<evidence type="ECO:0000259" key="14">
    <source>
        <dbReference type="PROSITE" id="PS51800"/>
    </source>
</evidence>
<protein>
    <recommendedName>
        <fullName evidence="12">tRNA:m(4)X modification enzyme TRM13</fullName>
        <ecNumber evidence="12">2.1.1.225</ecNumber>
    </recommendedName>
</protein>
<reference evidence="15" key="1">
    <citation type="submission" date="2020-08" db="EMBL/GenBank/DDBJ databases">
        <title>Spodoptera exigua strain:BAW_Kor-Di-RS1 Genome sequencing and assembly.</title>
        <authorList>
            <person name="Kim J."/>
            <person name="Nam H.Y."/>
            <person name="Kwon M."/>
            <person name="Choi J.H."/>
            <person name="Cho S.R."/>
            <person name="Kim G.-H."/>
        </authorList>
    </citation>
    <scope>NUCLEOTIDE SEQUENCE</scope>
    <source>
        <strain evidence="15">BAW_Kor-Di-RS1</strain>
        <tissue evidence="15">Whole-body</tissue>
    </source>
</reference>
<dbReference type="PROSITE" id="PS51800">
    <property type="entry name" value="ZF_CHHC_U11_48K"/>
    <property type="match status" value="1"/>
</dbReference>
<comment type="catalytic activity">
    <reaction evidence="9 12">
        <text>cytidine(4) in tRNA(Pro) + S-adenosyl-L-methionine = 2'-O-methylcytidine(4) in tRNA(Pro) + S-adenosyl-L-homocysteine + H(+)</text>
        <dbReference type="Rhea" id="RHEA:32767"/>
        <dbReference type="Rhea" id="RHEA-COMP:10397"/>
        <dbReference type="Rhea" id="RHEA-COMP:10398"/>
        <dbReference type="ChEBI" id="CHEBI:15378"/>
        <dbReference type="ChEBI" id="CHEBI:57856"/>
        <dbReference type="ChEBI" id="CHEBI:59789"/>
        <dbReference type="ChEBI" id="CHEBI:74495"/>
        <dbReference type="ChEBI" id="CHEBI:82748"/>
        <dbReference type="EC" id="2.1.1.225"/>
    </reaction>
</comment>
<dbReference type="Pfam" id="PF05253">
    <property type="entry name" value="zf-U11-48K"/>
    <property type="match status" value="1"/>
</dbReference>
<gene>
    <name evidence="15" type="ORF">HW555_009288</name>
</gene>
<keyword evidence="5 12" id="KW-0819">tRNA processing</keyword>
<evidence type="ECO:0000256" key="6">
    <source>
        <dbReference type="ARBA" id="ARBA00022723"/>
    </source>
</evidence>
<dbReference type="InterPro" id="IPR022776">
    <property type="entry name" value="TRM13/UPF0224_CHHC_Znf_dom"/>
</dbReference>
<feature type="domain" description="CHHC U11-48K-type" evidence="14">
    <location>
        <begin position="51"/>
        <end position="78"/>
    </location>
</feature>
<keyword evidence="8 12" id="KW-0862">Zinc</keyword>
<comment type="catalytic activity">
    <reaction evidence="10 12">
        <text>cytidine(4) in tRNA(Gly)(GCC) + S-adenosyl-L-methionine = 2'-O-methylcytidine(4) in tRNA(Gly)(GCC) + S-adenosyl-L-homocysteine + H(+)</text>
        <dbReference type="Rhea" id="RHEA:43192"/>
        <dbReference type="Rhea" id="RHEA-COMP:10399"/>
        <dbReference type="Rhea" id="RHEA-COMP:10400"/>
        <dbReference type="ChEBI" id="CHEBI:15378"/>
        <dbReference type="ChEBI" id="CHEBI:57856"/>
        <dbReference type="ChEBI" id="CHEBI:59789"/>
        <dbReference type="ChEBI" id="CHEBI:74495"/>
        <dbReference type="ChEBI" id="CHEBI:82748"/>
        <dbReference type="EC" id="2.1.1.225"/>
    </reaction>
</comment>
<proteinExistence type="inferred from homology"/>
<evidence type="ECO:0000313" key="16">
    <source>
        <dbReference type="Proteomes" id="UP000648187"/>
    </source>
</evidence>
<evidence type="ECO:0000256" key="7">
    <source>
        <dbReference type="ARBA" id="ARBA00022771"/>
    </source>
</evidence>
<keyword evidence="6 12" id="KW-0479">Metal-binding</keyword>
<feature type="compositionally biased region" description="Basic and acidic residues" evidence="13">
    <location>
        <begin position="364"/>
        <end position="411"/>
    </location>
</feature>
<dbReference type="EMBL" id="JACKWZ010000200">
    <property type="protein sequence ID" value="KAF9412112.1"/>
    <property type="molecule type" value="Genomic_DNA"/>
</dbReference>
<evidence type="ECO:0000256" key="10">
    <source>
        <dbReference type="ARBA" id="ARBA00048635"/>
    </source>
</evidence>
<evidence type="ECO:0000313" key="15">
    <source>
        <dbReference type="EMBL" id="KAF9412112.1"/>
    </source>
</evidence>
<dbReference type="PANTHER" id="PTHR12998">
    <property type="entry name" value="TRNA:M(4)X MODIFICATION ENZYME TRM13 HOMOLOG"/>
    <property type="match status" value="1"/>
</dbReference>
<evidence type="ECO:0000256" key="3">
    <source>
        <dbReference type="ARBA" id="ARBA00022679"/>
    </source>
</evidence>
<evidence type="ECO:0000256" key="2">
    <source>
        <dbReference type="ARBA" id="ARBA00022603"/>
    </source>
</evidence>
<evidence type="ECO:0000256" key="1">
    <source>
        <dbReference type="ARBA" id="ARBA00005265"/>
    </source>
</evidence>
<keyword evidence="16" id="KW-1185">Reference proteome</keyword>
<accession>A0A835L6Y2</accession>
<feature type="region of interest" description="Disordered" evidence="13">
    <location>
        <begin position="278"/>
        <end position="297"/>
    </location>
</feature>
<name>A0A835L6Y2_SPOEX</name>
<evidence type="ECO:0000256" key="13">
    <source>
        <dbReference type="SAM" id="MobiDB-lite"/>
    </source>
</evidence>
<dbReference type="Pfam" id="PF05206">
    <property type="entry name" value="TRM13"/>
    <property type="match status" value="1"/>
</dbReference>
<comment type="function">
    <text evidence="12">tRNA methylase which 2'-O-methylates cytidine(4) in tRNA(Pro) and tRNA(Gly)(GCC), and adenosine(4) in tRNA(His).</text>
</comment>